<keyword evidence="3" id="KW-1185">Reference proteome</keyword>
<organism evidence="2 3">
    <name type="scientific">Cymbomonas tetramitiformis</name>
    <dbReference type="NCBI Taxonomy" id="36881"/>
    <lineage>
        <taxon>Eukaryota</taxon>
        <taxon>Viridiplantae</taxon>
        <taxon>Chlorophyta</taxon>
        <taxon>Pyramimonadophyceae</taxon>
        <taxon>Pyramimonadales</taxon>
        <taxon>Pyramimonadaceae</taxon>
        <taxon>Cymbomonas</taxon>
    </lineage>
</organism>
<feature type="region of interest" description="Disordered" evidence="1">
    <location>
        <begin position="1"/>
        <end position="22"/>
    </location>
</feature>
<sequence>MLVHNATEYKEKKHKGAWDDSKPRHTADVLKDVHALLTNLATAPPLQSVTPSVLPKYIFAAGFGIFQLGACGPCPLDASLGEIPHAVLVKAEDELQVAKDTWQAWSDGLFAEHEGGQGLECDDGGHGWWEGEAEWSQAAPSASTISAL</sequence>
<dbReference type="Proteomes" id="UP001190700">
    <property type="component" value="Unassembled WGS sequence"/>
</dbReference>
<dbReference type="AlphaFoldDB" id="A0AAE0BJM7"/>
<evidence type="ECO:0000313" key="3">
    <source>
        <dbReference type="Proteomes" id="UP001190700"/>
    </source>
</evidence>
<comment type="caution">
    <text evidence="2">The sequence shown here is derived from an EMBL/GenBank/DDBJ whole genome shotgun (WGS) entry which is preliminary data.</text>
</comment>
<evidence type="ECO:0000313" key="2">
    <source>
        <dbReference type="EMBL" id="KAK3237210.1"/>
    </source>
</evidence>
<gene>
    <name evidence="2" type="ORF">CYMTET_52700</name>
</gene>
<evidence type="ECO:0000256" key="1">
    <source>
        <dbReference type="SAM" id="MobiDB-lite"/>
    </source>
</evidence>
<accession>A0AAE0BJM7</accession>
<reference evidence="2 3" key="1">
    <citation type="journal article" date="2015" name="Genome Biol. Evol.">
        <title>Comparative Genomics of a Bacterivorous Green Alga Reveals Evolutionary Causalities and Consequences of Phago-Mixotrophic Mode of Nutrition.</title>
        <authorList>
            <person name="Burns J.A."/>
            <person name="Paasch A."/>
            <person name="Narechania A."/>
            <person name="Kim E."/>
        </authorList>
    </citation>
    <scope>NUCLEOTIDE SEQUENCE [LARGE SCALE GENOMIC DNA]</scope>
    <source>
        <strain evidence="2 3">PLY_AMNH</strain>
    </source>
</reference>
<dbReference type="EMBL" id="LGRX02034676">
    <property type="protein sequence ID" value="KAK3237210.1"/>
    <property type="molecule type" value="Genomic_DNA"/>
</dbReference>
<feature type="compositionally biased region" description="Basic and acidic residues" evidence="1">
    <location>
        <begin position="7"/>
        <end position="22"/>
    </location>
</feature>
<name>A0AAE0BJM7_9CHLO</name>
<protein>
    <submittedName>
        <fullName evidence="2">Uncharacterized protein</fullName>
    </submittedName>
</protein>
<proteinExistence type="predicted"/>